<gene>
    <name evidence="2" type="ORF">N1032_25395</name>
</gene>
<evidence type="ECO:0000313" key="2">
    <source>
        <dbReference type="EMBL" id="MCS5737067.1"/>
    </source>
</evidence>
<dbReference type="RefSeq" id="WP_259543371.1">
    <property type="nucleotide sequence ID" value="NZ_JANLCJ010000385.1"/>
</dbReference>
<feature type="region of interest" description="Disordered" evidence="1">
    <location>
        <begin position="59"/>
        <end position="90"/>
    </location>
</feature>
<organism evidence="2 3">
    <name type="scientific">Herbiconiux daphne</name>
    <dbReference type="NCBI Taxonomy" id="2970914"/>
    <lineage>
        <taxon>Bacteria</taxon>
        <taxon>Bacillati</taxon>
        <taxon>Actinomycetota</taxon>
        <taxon>Actinomycetes</taxon>
        <taxon>Micrococcales</taxon>
        <taxon>Microbacteriaceae</taxon>
        <taxon>Herbiconiux</taxon>
    </lineage>
</organism>
<feature type="compositionally biased region" description="Polar residues" evidence="1">
    <location>
        <begin position="77"/>
        <end position="90"/>
    </location>
</feature>
<accession>A0ABT2HB17</accession>
<protein>
    <submittedName>
        <fullName evidence="2">Uncharacterized protein</fullName>
    </submittedName>
</protein>
<keyword evidence="3" id="KW-1185">Reference proteome</keyword>
<feature type="non-terminal residue" evidence="2">
    <location>
        <position position="234"/>
    </location>
</feature>
<sequence>FEAQVGVQYVFDVSNGGFKFKEERKHELPTFRYQYNYSGYSGHRSAWYNDYDDDYEDRYHRGNTTGSSVSPIRGEGSWNQTQSRPQTSQETQAERLNKLLREHGVLLTVGEWVFFEAFQFDKYPNQSGKGKITGFMSGDEYIEVQAPGHSEDQYTEGAEYRGKIISAFVQNYILHIIVGPAEYRFRPAMGGETVTVADLVRSMADGELPEEEILPPAIQTHIPVLTTPPPDDED</sequence>
<comment type="caution">
    <text evidence="2">The sequence shown here is derived from an EMBL/GenBank/DDBJ whole genome shotgun (WGS) entry which is preliminary data.</text>
</comment>
<dbReference type="Proteomes" id="UP001165586">
    <property type="component" value="Unassembled WGS sequence"/>
</dbReference>
<evidence type="ECO:0000256" key="1">
    <source>
        <dbReference type="SAM" id="MobiDB-lite"/>
    </source>
</evidence>
<feature type="non-terminal residue" evidence="2">
    <location>
        <position position="1"/>
    </location>
</feature>
<dbReference type="EMBL" id="JANLCJ010000385">
    <property type="protein sequence ID" value="MCS5737067.1"/>
    <property type="molecule type" value="Genomic_DNA"/>
</dbReference>
<evidence type="ECO:0000313" key="3">
    <source>
        <dbReference type="Proteomes" id="UP001165586"/>
    </source>
</evidence>
<reference evidence="2" key="1">
    <citation type="submission" date="2022-08" db="EMBL/GenBank/DDBJ databases">
        <authorList>
            <person name="Deng Y."/>
            <person name="Han X.-F."/>
            <person name="Zhang Y.-Q."/>
        </authorList>
    </citation>
    <scope>NUCLEOTIDE SEQUENCE</scope>
    <source>
        <strain evidence="2">CPCC 203386</strain>
    </source>
</reference>
<proteinExistence type="predicted"/>
<name>A0ABT2HB17_9MICO</name>